<proteinExistence type="predicted"/>
<dbReference type="OrthoDB" id="253958at2"/>
<dbReference type="InterPro" id="IPR011047">
    <property type="entry name" value="Quinoprotein_ADH-like_sf"/>
</dbReference>
<dbReference type="EMBL" id="CP036278">
    <property type="protein sequence ID" value="QDU55226.1"/>
    <property type="molecule type" value="Genomic_DNA"/>
</dbReference>
<dbReference type="Gene3D" id="2.120.10.30">
    <property type="entry name" value="TolB, C-terminal domain"/>
    <property type="match status" value="1"/>
</dbReference>
<protein>
    <submittedName>
        <fullName evidence="1">Beta-propeller repeat protein</fullName>
    </submittedName>
</protein>
<name>A0A518AKJ8_9BACT</name>
<sequence>MGQLDSAGNALWTYQFGTSRVDSALDVQQFGGQAVYVSGTTTGDLAGSISSVPGDQDAFVMKLDSTGTPIWTRQFGSTDTDFVYDGAVDLDGNYFVAGYTSGDIAGTPSGDDSFLAKYSPTGDLDWVVQTDFSDTDWGRAVDTDSNGNSYLAGFVNGHAYVNKYNSAGELGWQYVSDQEPLRLEANAFTGLDVVADSAGNVYLTGTSDGIESPVNYPKGTFLIKLDELGQPVWSRSLVTEEYPFSPLPNEAQGWSLDLDEHGNTLLTGQTTGNVASDVDTVGDVYLLRFSPNGDLLVAEQYGDFDYQLGLRVAADGQGGVYLAGLADSSFLGQSAFGASGFVMHLNGQVPEPSTNLLCFVCVVAGLGFGWSRRR</sequence>
<dbReference type="KEGG" id="amuc:Pan181_14120"/>
<dbReference type="AlphaFoldDB" id="A0A518AKJ8"/>
<dbReference type="PANTHER" id="PTHR35580:SF1">
    <property type="entry name" value="PHYTASE-LIKE DOMAIN-CONTAINING PROTEIN"/>
    <property type="match status" value="1"/>
</dbReference>
<organism evidence="1 2">
    <name type="scientific">Aeoliella mucimassa</name>
    <dbReference type="NCBI Taxonomy" id="2527972"/>
    <lineage>
        <taxon>Bacteria</taxon>
        <taxon>Pseudomonadati</taxon>
        <taxon>Planctomycetota</taxon>
        <taxon>Planctomycetia</taxon>
        <taxon>Pirellulales</taxon>
        <taxon>Lacipirellulaceae</taxon>
        <taxon>Aeoliella</taxon>
    </lineage>
</organism>
<dbReference type="RefSeq" id="WP_145246108.1">
    <property type="nucleotide sequence ID" value="NZ_CP036278.1"/>
</dbReference>
<accession>A0A518AKJ8</accession>
<dbReference type="InterPro" id="IPR011042">
    <property type="entry name" value="6-blade_b-propeller_TolB-like"/>
</dbReference>
<dbReference type="InterPro" id="IPR052918">
    <property type="entry name" value="Motility_Chemotaxis_Reg"/>
</dbReference>
<evidence type="ECO:0000313" key="2">
    <source>
        <dbReference type="Proteomes" id="UP000315750"/>
    </source>
</evidence>
<dbReference type="Pfam" id="PF06739">
    <property type="entry name" value="SBBP"/>
    <property type="match status" value="1"/>
</dbReference>
<dbReference type="PANTHER" id="PTHR35580">
    <property type="entry name" value="CELL SURFACE GLYCOPROTEIN (S-LAYER PROTEIN)-LIKE PROTEIN"/>
    <property type="match status" value="1"/>
</dbReference>
<dbReference type="InterPro" id="IPR010620">
    <property type="entry name" value="SBBP_repeat"/>
</dbReference>
<dbReference type="SUPFAM" id="SSF50998">
    <property type="entry name" value="Quinoprotein alcohol dehydrogenase-like"/>
    <property type="match status" value="1"/>
</dbReference>
<keyword evidence="2" id="KW-1185">Reference proteome</keyword>
<gene>
    <name evidence="1" type="ORF">Pan181_14120</name>
</gene>
<evidence type="ECO:0000313" key="1">
    <source>
        <dbReference type="EMBL" id="QDU55226.1"/>
    </source>
</evidence>
<dbReference type="Proteomes" id="UP000315750">
    <property type="component" value="Chromosome"/>
</dbReference>
<reference evidence="1 2" key="1">
    <citation type="submission" date="2019-02" db="EMBL/GenBank/DDBJ databases">
        <title>Deep-cultivation of Planctomycetes and their phenomic and genomic characterization uncovers novel biology.</title>
        <authorList>
            <person name="Wiegand S."/>
            <person name="Jogler M."/>
            <person name="Boedeker C."/>
            <person name="Pinto D."/>
            <person name="Vollmers J."/>
            <person name="Rivas-Marin E."/>
            <person name="Kohn T."/>
            <person name="Peeters S.H."/>
            <person name="Heuer A."/>
            <person name="Rast P."/>
            <person name="Oberbeckmann S."/>
            <person name="Bunk B."/>
            <person name="Jeske O."/>
            <person name="Meyerdierks A."/>
            <person name="Storesund J.E."/>
            <person name="Kallscheuer N."/>
            <person name="Luecker S."/>
            <person name="Lage O.M."/>
            <person name="Pohl T."/>
            <person name="Merkel B.J."/>
            <person name="Hornburger P."/>
            <person name="Mueller R.-W."/>
            <person name="Bruemmer F."/>
            <person name="Labrenz M."/>
            <person name="Spormann A.M."/>
            <person name="Op den Camp H."/>
            <person name="Overmann J."/>
            <person name="Amann R."/>
            <person name="Jetten M.S.M."/>
            <person name="Mascher T."/>
            <person name="Medema M.H."/>
            <person name="Devos D.P."/>
            <person name="Kaster A.-K."/>
            <person name="Ovreas L."/>
            <person name="Rohde M."/>
            <person name="Galperin M.Y."/>
            <person name="Jogler C."/>
        </authorList>
    </citation>
    <scope>NUCLEOTIDE SEQUENCE [LARGE SCALE GENOMIC DNA]</scope>
    <source>
        <strain evidence="1 2">Pan181</strain>
    </source>
</reference>